<dbReference type="EMBL" id="VZCB01000079">
    <property type="protein sequence ID" value="MQN81289.1"/>
    <property type="molecule type" value="Genomic_DNA"/>
</dbReference>
<evidence type="ECO:0000313" key="2">
    <source>
        <dbReference type="EMBL" id="MQN81289.1"/>
    </source>
</evidence>
<sequence>MARATYYIKEQTTWRDTEKEEVREVFNSTRKAETERFFNRLEKGNENITDRRMGYFKIEEFTMAGKMTTEYWIEKY</sequence>
<evidence type="ECO:0000313" key="4">
    <source>
        <dbReference type="Proteomes" id="UP000480425"/>
    </source>
</evidence>
<organism evidence="2 4">
    <name type="scientific">Segatella copri</name>
    <dbReference type="NCBI Taxonomy" id="165179"/>
    <lineage>
        <taxon>Bacteria</taxon>
        <taxon>Pseudomonadati</taxon>
        <taxon>Bacteroidota</taxon>
        <taxon>Bacteroidia</taxon>
        <taxon>Bacteroidales</taxon>
        <taxon>Prevotellaceae</taxon>
        <taxon>Segatella</taxon>
    </lineage>
</organism>
<comment type="caution">
    <text evidence="2">The sequence shown here is derived from an EMBL/GenBank/DDBJ whole genome shotgun (WGS) entry which is preliminary data.</text>
</comment>
<evidence type="ECO:0000313" key="3">
    <source>
        <dbReference type="Proteomes" id="UP000442105"/>
    </source>
</evidence>
<dbReference type="EMBL" id="VZCW01000382">
    <property type="protein sequence ID" value="MQN14101.1"/>
    <property type="molecule type" value="Genomic_DNA"/>
</dbReference>
<dbReference type="AlphaFoldDB" id="A0A646FZ19"/>
<dbReference type="OrthoDB" id="9964118at2"/>
<name>A0A646FZ19_9BACT</name>
<evidence type="ECO:0000313" key="1">
    <source>
        <dbReference type="EMBL" id="MQN14101.1"/>
    </source>
</evidence>
<dbReference type="Proteomes" id="UP000480425">
    <property type="component" value="Unassembled WGS sequence"/>
</dbReference>
<accession>A0A646FZ19</accession>
<reference evidence="3 4" key="1">
    <citation type="submission" date="2019-09" db="EMBL/GenBank/DDBJ databases">
        <title>Distinct polysaccharide growth profiles of human intestinal Prevotella copri isolates.</title>
        <authorList>
            <person name="Fehlner-Peach H."/>
            <person name="Magnabosco C."/>
            <person name="Raghavan V."/>
            <person name="Scher J.U."/>
            <person name="Tett A."/>
            <person name="Cox L.M."/>
            <person name="Gottsegen C."/>
            <person name="Watters A."/>
            <person name="Wiltshire- Gordon J.D."/>
            <person name="Segata N."/>
            <person name="Bonneau R."/>
            <person name="Littman D.R."/>
        </authorList>
    </citation>
    <scope>NUCLEOTIDE SEQUENCE [LARGE SCALE GENOMIC DNA]</scope>
    <source>
        <strain evidence="2">IA622</strain>
        <strain evidence="4">iA622</strain>
        <strain evidence="3">iAQ1179</strain>
        <strain evidence="1">IAQ1179</strain>
    </source>
</reference>
<gene>
    <name evidence="2" type="ORF">F7D73_10085</name>
    <name evidence="1" type="ORF">F7D95_15180</name>
</gene>
<dbReference type="RefSeq" id="WP_153081885.1">
    <property type="nucleotide sequence ID" value="NZ_VZCB01000079.1"/>
</dbReference>
<dbReference type="Proteomes" id="UP000442105">
    <property type="component" value="Unassembled WGS sequence"/>
</dbReference>
<proteinExistence type="predicted"/>
<protein>
    <submittedName>
        <fullName evidence="2">Uncharacterized protein</fullName>
    </submittedName>
</protein>